<dbReference type="Proteomes" id="UP000823775">
    <property type="component" value="Unassembled WGS sequence"/>
</dbReference>
<evidence type="ECO:0000313" key="2">
    <source>
        <dbReference type="EMBL" id="MCD7468992.1"/>
    </source>
</evidence>
<dbReference type="EMBL" id="JACEIK010001389">
    <property type="protein sequence ID" value="MCD7468992.1"/>
    <property type="molecule type" value="Genomic_DNA"/>
</dbReference>
<name>A0ABS8TEP0_DATST</name>
<proteinExistence type="predicted"/>
<evidence type="ECO:0000313" key="3">
    <source>
        <dbReference type="Proteomes" id="UP000823775"/>
    </source>
</evidence>
<accession>A0ABS8TEP0</accession>
<evidence type="ECO:0000256" key="1">
    <source>
        <dbReference type="SAM" id="MobiDB-lite"/>
    </source>
</evidence>
<protein>
    <submittedName>
        <fullName evidence="2">Uncharacterized protein</fullName>
    </submittedName>
</protein>
<reference evidence="2 3" key="1">
    <citation type="journal article" date="2021" name="BMC Genomics">
        <title>Datura genome reveals duplications of psychoactive alkaloid biosynthetic genes and high mutation rate following tissue culture.</title>
        <authorList>
            <person name="Rajewski A."/>
            <person name="Carter-House D."/>
            <person name="Stajich J."/>
            <person name="Litt A."/>
        </authorList>
    </citation>
    <scope>NUCLEOTIDE SEQUENCE [LARGE SCALE GENOMIC DNA]</scope>
    <source>
        <strain evidence="2">AR-01</strain>
    </source>
</reference>
<keyword evidence="3" id="KW-1185">Reference proteome</keyword>
<organism evidence="2 3">
    <name type="scientific">Datura stramonium</name>
    <name type="common">Jimsonweed</name>
    <name type="synonym">Common thornapple</name>
    <dbReference type="NCBI Taxonomy" id="4076"/>
    <lineage>
        <taxon>Eukaryota</taxon>
        <taxon>Viridiplantae</taxon>
        <taxon>Streptophyta</taxon>
        <taxon>Embryophyta</taxon>
        <taxon>Tracheophyta</taxon>
        <taxon>Spermatophyta</taxon>
        <taxon>Magnoliopsida</taxon>
        <taxon>eudicotyledons</taxon>
        <taxon>Gunneridae</taxon>
        <taxon>Pentapetalae</taxon>
        <taxon>asterids</taxon>
        <taxon>lamiids</taxon>
        <taxon>Solanales</taxon>
        <taxon>Solanaceae</taxon>
        <taxon>Solanoideae</taxon>
        <taxon>Datureae</taxon>
        <taxon>Datura</taxon>
    </lineage>
</organism>
<gene>
    <name evidence="2" type="ORF">HAX54_007566</name>
</gene>
<comment type="caution">
    <text evidence="2">The sequence shown here is derived from an EMBL/GenBank/DDBJ whole genome shotgun (WGS) entry which is preliminary data.</text>
</comment>
<feature type="compositionally biased region" description="Polar residues" evidence="1">
    <location>
        <begin position="112"/>
        <end position="131"/>
    </location>
</feature>
<feature type="region of interest" description="Disordered" evidence="1">
    <location>
        <begin position="94"/>
        <end position="146"/>
    </location>
</feature>
<feature type="compositionally biased region" description="Low complexity" evidence="1">
    <location>
        <begin position="101"/>
        <end position="111"/>
    </location>
</feature>
<sequence length="146" mass="16352">MVRILRFLEACQRQGIFLALRVVQRLEVRHRLQPRQRHRYSEFKSTAFYCGSPSRGIASASRAQPMVARPVMSPEEQKMPGRFIRPVQAEVQITEGGYSGQSGPSSQSSGQTLRVSHSRYSSCGGQSNLVGSSRPPFSDRGVLRVW</sequence>